<feature type="compositionally biased region" description="Basic and acidic residues" evidence="1">
    <location>
        <begin position="35"/>
        <end position="45"/>
    </location>
</feature>
<reference evidence="2" key="2">
    <citation type="submission" date="2018-10" db="UniProtKB">
        <authorList>
            <consortium name="EnsemblPlants"/>
        </authorList>
    </citation>
    <scope>IDENTIFICATION</scope>
</reference>
<accession>A0A3B6CAF5</accession>
<dbReference type="Proteomes" id="UP000019116">
    <property type="component" value="Chromosome 2B"/>
</dbReference>
<evidence type="ECO:0000256" key="1">
    <source>
        <dbReference type="SAM" id="MobiDB-lite"/>
    </source>
</evidence>
<dbReference type="SMR" id="A0A3B6CAF5"/>
<dbReference type="PANTHER" id="PTHR34194">
    <property type="entry name" value="F14J8.16 PROTEIN"/>
    <property type="match status" value="1"/>
</dbReference>
<proteinExistence type="predicted"/>
<keyword evidence="3" id="KW-1185">Reference proteome</keyword>
<feature type="compositionally biased region" description="Basic and acidic residues" evidence="1">
    <location>
        <begin position="90"/>
        <end position="108"/>
    </location>
</feature>
<feature type="compositionally biased region" description="Basic residues" evidence="1">
    <location>
        <begin position="183"/>
        <end position="194"/>
    </location>
</feature>
<evidence type="ECO:0000313" key="2">
    <source>
        <dbReference type="EnsemblPlants" id="TraesCS2B02G405800.1"/>
    </source>
</evidence>
<protein>
    <submittedName>
        <fullName evidence="2">Uncharacterized protein</fullName>
    </submittedName>
</protein>
<dbReference type="OrthoDB" id="688750at2759"/>
<organism evidence="2">
    <name type="scientific">Triticum aestivum</name>
    <name type="common">Wheat</name>
    <dbReference type="NCBI Taxonomy" id="4565"/>
    <lineage>
        <taxon>Eukaryota</taxon>
        <taxon>Viridiplantae</taxon>
        <taxon>Streptophyta</taxon>
        <taxon>Embryophyta</taxon>
        <taxon>Tracheophyta</taxon>
        <taxon>Spermatophyta</taxon>
        <taxon>Magnoliopsida</taxon>
        <taxon>Liliopsida</taxon>
        <taxon>Poales</taxon>
        <taxon>Poaceae</taxon>
        <taxon>BOP clade</taxon>
        <taxon>Pooideae</taxon>
        <taxon>Triticodae</taxon>
        <taxon>Triticeae</taxon>
        <taxon>Triticinae</taxon>
        <taxon>Triticum</taxon>
    </lineage>
</organism>
<dbReference type="Gramene" id="TraesCS2B02G405800.1">
    <property type="protein sequence ID" value="TraesCS2B02G405800.1"/>
    <property type="gene ID" value="TraesCS2B02G405800"/>
</dbReference>
<reference evidence="2" key="1">
    <citation type="submission" date="2018-08" db="EMBL/GenBank/DDBJ databases">
        <authorList>
            <person name="Rossello M."/>
        </authorList>
    </citation>
    <scope>NUCLEOTIDE SEQUENCE [LARGE SCALE GENOMIC DNA]</scope>
    <source>
        <strain evidence="2">cv. Chinese Spring</strain>
    </source>
</reference>
<dbReference type="EnsemblPlants" id="TraesCS2B02G405800.1">
    <property type="protein sequence ID" value="TraesCS2B02G405800.1"/>
    <property type="gene ID" value="TraesCS2B02G405800"/>
</dbReference>
<feature type="compositionally biased region" description="Basic residues" evidence="1">
    <location>
        <begin position="58"/>
        <end position="67"/>
    </location>
</feature>
<name>A0A3B6CAF5_WHEAT</name>
<dbReference type="PaxDb" id="4565-Traes_2BL_71D6ADE38.1"/>
<sequence length="368" mass="42069">MDESYRQLWRHTHKDGDTLVLEIQGEVVRYGQEADAEKKDGEEAAARAAPGQNGGGVRKGKGKRKVGRPALKARVLDSPPHWQKGRKEKKRGEDGGKKIKREEGKEDQGGGVKNRAKKIKYRVRDSPAHRQKSKGEKDGGENGAEKIKEEEEGDEKVPVISTGTPPLKARVRDSPAHWQQGRKEKKGVKNGAKKIKLEDDEEKPSGELPVETLNTVNRERNSRYDAEPHIDSGLDGFVWPKHIMERPDSEFKERLMRVLRKPFSQGEYDMLLGNATIRLPATKKRQTRSGVKYYDSTHERVQSYFDCHPDLAKQVRVESTSKPNQLALLRGFFFWMENITNEDQFRPWSDDFKLYKIKCVDTTRQLVS</sequence>
<evidence type="ECO:0000313" key="3">
    <source>
        <dbReference type="Proteomes" id="UP000019116"/>
    </source>
</evidence>
<dbReference type="PANTHER" id="PTHR34194:SF31">
    <property type="entry name" value="OS04G0221000 PROTEIN"/>
    <property type="match status" value="1"/>
</dbReference>
<dbReference type="AlphaFoldDB" id="A0A3B6CAF5"/>
<feature type="region of interest" description="Disordered" evidence="1">
    <location>
        <begin position="31"/>
        <end position="208"/>
    </location>
</feature>
<feature type="compositionally biased region" description="Basic and acidic residues" evidence="1">
    <location>
        <begin position="122"/>
        <end position="149"/>
    </location>
</feature>
<dbReference type="STRING" id="4565.A0A3B6CAF5"/>